<keyword evidence="4" id="KW-0812">Transmembrane</keyword>
<keyword evidence="4" id="KW-0472">Membrane</keyword>
<feature type="domain" description="F-box" evidence="5">
    <location>
        <begin position="401"/>
        <end position="448"/>
    </location>
</feature>
<dbReference type="PANTHER" id="PTHR31672">
    <property type="entry name" value="BNACNNG10540D PROTEIN"/>
    <property type="match status" value="1"/>
</dbReference>
<accession>A0ABQ7P1S0</accession>
<keyword evidence="4" id="KW-1133">Transmembrane helix</keyword>
<evidence type="ECO:0000256" key="4">
    <source>
        <dbReference type="SAM" id="Phobius"/>
    </source>
</evidence>
<evidence type="ECO:0000313" key="7">
    <source>
        <dbReference type="Proteomes" id="UP000823674"/>
    </source>
</evidence>
<dbReference type="PANTHER" id="PTHR31672:SF13">
    <property type="entry name" value="F-BOX PROTEIN CPR30-LIKE"/>
    <property type="match status" value="1"/>
</dbReference>
<dbReference type="InterPro" id="IPR050796">
    <property type="entry name" value="SCF_F-box_component"/>
</dbReference>
<dbReference type="Proteomes" id="UP000823674">
    <property type="component" value="Chromosome A01"/>
</dbReference>
<gene>
    <name evidence="6" type="primary">A01p054610.1_BraROA</name>
    <name evidence="6" type="ORF">IGI04_003902</name>
</gene>
<evidence type="ECO:0000256" key="3">
    <source>
        <dbReference type="ARBA" id="ARBA00022525"/>
    </source>
</evidence>
<dbReference type="PROSITE" id="PS00131">
    <property type="entry name" value="CARBOXYPEPT_SER_SER"/>
    <property type="match status" value="1"/>
</dbReference>
<comment type="similarity">
    <text evidence="2">Belongs to the peptidase S10 family.</text>
</comment>
<dbReference type="Pfam" id="PF00646">
    <property type="entry name" value="F-box"/>
    <property type="match status" value="3"/>
</dbReference>
<dbReference type="InterPro" id="IPR001810">
    <property type="entry name" value="F-box_dom"/>
</dbReference>
<evidence type="ECO:0000256" key="1">
    <source>
        <dbReference type="ARBA" id="ARBA00004613"/>
    </source>
</evidence>
<dbReference type="Pfam" id="PF00450">
    <property type="entry name" value="Peptidase_S10"/>
    <property type="match status" value="1"/>
</dbReference>
<keyword evidence="3" id="KW-0964">Secreted</keyword>
<dbReference type="InterPro" id="IPR001563">
    <property type="entry name" value="Peptidase_S10"/>
</dbReference>
<dbReference type="Pfam" id="PF07734">
    <property type="entry name" value="FBA_1"/>
    <property type="match status" value="3"/>
</dbReference>
<dbReference type="CDD" id="cd22157">
    <property type="entry name" value="F-box_AtFBW1-like"/>
    <property type="match status" value="2"/>
</dbReference>
<dbReference type="InterPro" id="IPR036047">
    <property type="entry name" value="F-box-like_dom_sf"/>
</dbReference>
<feature type="domain" description="F-box" evidence="5">
    <location>
        <begin position="7"/>
        <end position="54"/>
    </location>
</feature>
<sequence length="1464" mass="170771">MAFSKRSWTLSSLPPEIIEEILYKAPPESLLRSKPTCKQWHALITSRRFIYEHLRRSPQRFIRTNETVVHIMDPVTGRRSDSPLPKELYDVRVMVHCDGLMLCMRGNSQYRNTKLALWNPVLRKLAWIKPSTCFTTSDYYGMGYDGKKSRYDYKILRFTDRRYDDMHNSNNDDYYEDEAEVEIYECKTRSWRTLDAKVDWDVDITCKGVSVMGNMYWFAQKYWDAEKKHRNYILRFDFSAETFKDVCFAPPSRGDNYLACFYGDRLSLLQQDQETTSPIEVWVSSKLAGDGDVLFSKYFSVSRPNLPALLFHTDMAHPVYCIGKHKRVMAWCEGNVYDGDDKIPPTCVIFYEIDEGGVRRQLETERHYYGSGYSRTFLCGYVYVPSLVPLPRAPMDSPKRSWSLSTLPPELIEEILYRAPPESLIRAKPTCKQWYSLITSKRFIYNHLDRSRKRFIRTVGTVQVLDPVTRTRSETPLPKEFQRPYGVRTMVHCDGLLLCTCGYFNYRNTNLAIWNPVLKKITWIKPSTCFTTSDYYGIGYDIKKPRYEYKILRFTDHRYDHNVTYDEDGPEVEVYECKTNSWRTLDTEVDWQVDLSCKGAAVMGNMYWVACNHGEQYILGFDFSVERFKDVCFRPPPAFNNYLACYNGDRLSLLQQDEEEPWDIMVWVTNKLADVDVSFTKYFSVSRPDVPALLDHTDMANPVYFIGKQKRIIAWCEREVFGGDDEIPPTCIIFNEIDEGGVRTQLETERHCRARLMASSQRSWSLSSLPLDMIEEIFHRTPAESLLRSKPTCKKWYDLIKNKRFIYEHLRRSPGRSLRTDERRFLRIDQTVQIMEPVTRTRSEKPIPHELQPLENIKAMVHCDGLMLCMCSDMESGIVHLALWNPLTRHITLIQPSTRFTTSDYYGIGHGVNKYRDGYKILRFSDRRYDNYHHHHHSEVDFEIYYCETSSWRTLVDAKVDWNVDFTCHGVSVMGNMYWLAHRDVEEEEELESCIIGFDFTAEKFMDVCLCPSIFDYNYLSCFGGDRLSLLQQNHDEPSLIEVWVSSKLADDGGDVSFTKYFSVVSSDLPWLHLDRSEDASHPVYYIAKNKRIIAWCEGMMDDGDRLPVWIILYEIDEDGVRNQLETERHYEYDYVGTFLCGYVYVPSLKILLILSCHVYTFSFLVYSLKKKKKSQFEKKKTEMEKRTFLSLLCHFVVFIACTYPSSSILLNDRSFEISNLPSSRAEKLIRELNLFPKLDVNVIDVGDSPLASSEEVPSIVERSFRFPNIVSHSDDGASVEDLGHRAGYYKLPKSQGARMFYFFFESRKKKKDAPVVIWLTGGPGCSSELAMFYENGPFKIDKNMSLVWNEYGWDQVSNLLYVDQPVGTGFSYTTDKSDIRHDEKGVSDDLYDFLQAFFAEHPKLTDNDFYITGESYAGHYIPAFAARVHKGNKAKEGLHINLKAWIRHWKWAYKSCTPVPSLS</sequence>
<feature type="transmembrane region" description="Helical" evidence="4">
    <location>
        <begin position="1151"/>
        <end position="1169"/>
    </location>
</feature>
<dbReference type="InterPro" id="IPR017451">
    <property type="entry name" value="F-box-assoc_interact_dom"/>
</dbReference>
<dbReference type="InterPro" id="IPR018202">
    <property type="entry name" value="Ser_caboxypep_ser_AS"/>
</dbReference>
<dbReference type="InterPro" id="IPR006527">
    <property type="entry name" value="F-box-assoc_dom_typ1"/>
</dbReference>
<dbReference type="SUPFAM" id="SSF53474">
    <property type="entry name" value="alpha/beta-Hydrolases"/>
    <property type="match status" value="1"/>
</dbReference>
<dbReference type="InterPro" id="IPR029058">
    <property type="entry name" value="AB_hydrolase_fold"/>
</dbReference>
<comment type="caution">
    <text evidence="6">The sequence shown here is derived from an EMBL/GenBank/DDBJ whole genome shotgun (WGS) entry which is preliminary data.</text>
</comment>
<dbReference type="NCBIfam" id="TIGR01640">
    <property type="entry name" value="F_box_assoc_1"/>
    <property type="match status" value="3"/>
</dbReference>
<comment type="subcellular location">
    <subcellularLocation>
        <location evidence="1">Secreted</location>
    </subcellularLocation>
</comment>
<name>A0ABQ7P1S0_BRACM</name>
<dbReference type="Gene3D" id="1.20.1280.50">
    <property type="match status" value="3"/>
</dbReference>
<keyword evidence="7" id="KW-1185">Reference proteome</keyword>
<proteinExistence type="inferred from homology"/>
<protein>
    <recommendedName>
        <fullName evidence="5">F-box domain-containing protein</fullName>
    </recommendedName>
</protein>
<feature type="transmembrane region" description="Helical" evidence="4">
    <location>
        <begin position="1189"/>
        <end position="1211"/>
    </location>
</feature>
<dbReference type="EMBL" id="JADBGQ010000001">
    <property type="protein sequence ID" value="KAG5416335.1"/>
    <property type="molecule type" value="Genomic_DNA"/>
</dbReference>
<evidence type="ECO:0000256" key="2">
    <source>
        <dbReference type="ARBA" id="ARBA00009431"/>
    </source>
</evidence>
<evidence type="ECO:0000259" key="5">
    <source>
        <dbReference type="PROSITE" id="PS50181"/>
    </source>
</evidence>
<evidence type="ECO:0000313" key="6">
    <source>
        <dbReference type="EMBL" id="KAG5416335.1"/>
    </source>
</evidence>
<feature type="domain" description="F-box" evidence="5">
    <location>
        <begin position="763"/>
        <end position="810"/>
    </location>
</feature>
<dbReference type="SMART" id="SM00256">
    <property type="entry name" value="FBOX"/>
    <property type="match status" value="3"/>
</dbReference>
<dbReference type="SUPFAM" id="SSF50965">
    <property type="entry name" value="Galactose oxidase, central domain"/>
    <property type="match status" value="1"/>
</dbReference>
<dbReference type="SUPFAM" id="SSF81383">
    <property type="entry name" value="F-box domain"/>
    <property type="match status" value="3"/>
</dbReference>
<dbReference type="InterPro" id="IPR011043">
    <property type="entry name" value="Gal_Oxase/kelch_b-propeller"/>
</dbReference>
<dbReference type="PRINTS" id="PR00724">
    <property type="entry name" value="CRBOXYPTASEC"/>
</dbReference>
<reference evidence="6 7" key="1">
    <citation type="submission" date="2021-03" db="EMBL/GenBank/DDBJ databases">
        <authorList>
            <person name="King G.J."/>
            <person name="Bancroft I."/>
            <person name="Baten A."/>
            <person name="Bloomfield J."/>
            <person name="Borpatragohain P."/>
            <person name="He Z."/>
            <person name="Irish N."/>
            <person name="Irwin J."/>
            <person name="Liu K."/>
            <person name="Mauleon R.P."/>
            <person name="Moore J."/>
            <person name="Morris R."/>
            <person name="Ostergaard L."/>
            <person name="Wang B."/>
            <person name="Wells R."/>
        </authorList>
    </citation>
    <scope>NUCLEOTIDE SEQUENCE [LARGE SCALE GENOMIC DNA]</scope>
    <source>
        <strain evidence="6">R-o-18</strain>
        <tissue evidence="6">Leaf</tissue>
    </source>
</reference>
<dbReference type="Gene3D" id="3.40.50.1820">
    <property type="entry name" value="alpha/beta hydrolase"/>
    <property type="match status" value="1"/>
</dbReference>
<organism evidence="6 7">
    <name type="scientific">Brassica rapa subsp. trilocularis</name>
    <dbReference type="NCBI Taxonomy" id="1813537"/>
    <lineage>
        <taxon>Eukaryota</taxon>
        <taxon>Viridiplantae</taxon>
        <taxon>Streptophyta</taxon>
        <taxon>Embryophyta</taxon>
        <taxon>Tracheophyta</taxon>
        <taxon>Spermatophyta</taxon>
        <taxon>Magnoliopsida</taxon>
        <taxon>eudicotyledons</taxon>
        <taxon>Gunneridae</taxon>
        <taxon>Pentapetalae</taxon>
        <taxon>rosids</taxon>
        <taxon>malvids</taxon>
        <taxon>Brassicales</taxon>
        <taxon>Brassicaceae</taxon>
        <taxon>Brassiceae</taxon>
        <taxon>Brassica</taxon>
    </lineage>
</organism>
<dbReference type="PROSITE" id="PS50181">
    <property type="entry name" value="FBOX"/>
    <property type="match status" value="3"/>
</dbReference>